<evidence type="ECO:0000259" key="1">
    <source>
        <dbReference type="PROSITE" id="PS50041"/>
    </source>
</evidence>
<dbReference type="Pfam" id="PF00059">
    <property type="entry name" value="Lectin_C"/>
    <property type="match status" value="1"/>
</dbReference>
<dbReference type="Proteomes" id="UP001208570">
    <property type="component" value="Unassembled WGS sequence"/>
</dbReference>
<protein>
    <recommendedName>
        <fullName evidence="1">C-type lectin domain-containing protein</fullName>
    </recommendedName>
</protein>
<dbReference type="SMART" id="SM00034">
    <property type="entry name" value="CLECT"/>
    <property type="match status" value="1"/>
</dbReference>
<feature type="domain" description="C-type lectin" evidence="1">
    <location>
        <begin position="26"/>
        <end position="129"/>
    </location>
</feature>
<keyword evidence="3" id="KW-1185">Reference proteome</keyword>
<dbReference type="InterPro" id="IPR050111">
    <property type="entry name" value="C-type_lectin/snaclec_domain"/>
</dbReference>
<organism evidence="2 3">
    <name type="scientific">Paralvinella palmiformis</name>
    <dbReference type="NCBI Taxonomy" id="53620"/>
    <lineage>
        <taxon>Eukaryota</taxon>
        <taxon>Metazoa</taxon>
        <taxon>Spiralia</taxon>
        <taxon>Lophotrochozoa</taxon>
        <taxon>Annelida</taxon>
        <taxon>Polychaeta</taxon>
        <taxon>Sedentaria</taxon>
        <taxon>Canalipalpata</taxon>
        <taxon>Terebellida</taxon>
        <taxon>Terebelliformia</taxon>
        <taxon>Alvinellidae</taxon>
        <taxon>Paralvinella</taxon>
    </lineage>
</organism>
<dbReference type="PROSITE" id="PS50041">
    <property type="entry name" value="C_TYPE_LECTIN_2"/>
    <property type="match status" value="1"/>
</dbReference>
<name>A0AAD9JXE1_9ANNE</name>
<dbReference type="InterPro" id="IPR016187">
    <property type="entry name" value="CTDL_fold"/>
</dbReference>
<dbReference type="PANTHER" id="PTHR22803">
    <property type="entry name" value="MANNOSE, PHOSPHOLIPASE, LECTIN RECEPTOR RELATED"/>
    <property type="match status" value="1"/>
</dbReference>
<evidence type="ECO:0000313" key="2">
    <source>
        <dbReference type="EMBL" id="KAK2160460.1"/>
    </source>
</evidence>
<dbReference type="SUPFAM" id="SSF56436">
    <property type="entry name" value="C-type lectin-like"/>
    <property type="match status" value="1"/>
</dbReference>
<gene>
    <name evidence="2" type="ORF">LSH36_133g05087</name>
</gene>
<dbReference type="Pfam" id="PF00024">
    <property type="entry name" value="PAN_1"/>
    <property type="match status" value="1"/>
</dbReference>
<sequence length="190" mass="21660">MRFETYKKLFDTRVLPVLNYGGEMRGHKHCQKLETVLRRKERFNGARSTCQREGGDLVIISDTIENEFVKNLFLMQEDVDGSAMDYASIGLSDADQELVYVWIDGSTPDYLNWAPNEPSNSWEALTECLHKCLQQPSCLSANFREAVQSNNNICVLNAATTKEHYAVLGITGESYYGTNIDEWVYLELLN</sequence>
<comment type="caution">
    <text evidence="2">The sequence shown here is derived from an EMBL/GenBank/DDBJ whole genome shotgun (WGS) entry which is preliminary data.</text>
</comment>
<reference evidence="2" key="1">
    <citation type="journal article" date="2023" name="Mol. Biol. Evol.">
        <title>Third-Generation Sequencing Reveals the Adaptive Role of the Epigenome in Three Deep-Sea Polychaetes.</title>
        <authorList>
            <person name="Perez M."/>
            <person name="Aroh O."/>
            <person name="Sun Y."/>
            <person name="Lan Y."/>
            <person name="Juniper S.K."/>
            <person name="Young C.R."/>
            <person name="Angers B."/>
            <person name="Qian P.Y."/>
        </authorList>
    </citation>
    <scope>NUCLEOTIDE SEQUENCE</scope>
    <source>
        <strain evidence="2">P08H-3</strain>
    </source>
</reference>
<dbReference type="AlphaFoldDB" id="A0AAD9JXE1"/>
<evidence type="ECO:0000313" key="3">
    <source>
        <dbReference type="Proteomes" id="UP001208570"/>
    </source>
</evidence>
<dbReference type="EMBL" id="JAODUP010000133">
    <property type="protein sequence ID" value="KAK2160460.1"/>
    <property type="molecule type" value="Genomic_DNA"/>
</dbReference>
<accession>A0AAD9JXE1</accession>
<dbReference type="InterPro" id="IPR001304">
    <property type="entry name" value="C-type_lectin-like"/>
</dbReference>
<dbReference type="InterPro" id="IPR003609">
    <property type="entry name" value="Pan_app"/>
</dbReference>
<dbReference type="CDD" id="cd00037">
    <property type="entry name" value="CLECT"/>
    <property type="match status" value="1"/>
</dbReference>
<proteinExistence type="predicted"/>
<dbReference type="InterPro" id="IPR016186">
    <property type="entry name" value="C-type_lectin-like/link_sf"/>
</dbReference>
<dbReference type="Gene3D" id="3.10.100.10">
    <property type="entry name" value="Mannose-Binding Protein A, subunit A"/>
    <property type="match status" value="1"/>
</dbReference>